<dbReference type="KEGG" id="vg:10359137"/>
<dbReference type="GeneID" id="10359137"/>
<evidence type="ECO:0000313" key="2">
    <source>
        <dbReference type="Proteomes" id="UP000000331"/>
    </source>
</evidence>
<dbReference type="RefSeq" id="YP_004301440.1">
    <property type="nucleotide sequence ID" value="NC_015253.1"/>
</dbReference>
<accession>D9J0Q4</accession>
<name>D9J0Q4_9CAUD</name>
<sequence length="174" mass="19102">MAIVTDRAHVASAIRLLGEKEHTYVALGKGKTAWNDDKNPPAEVSSTTDLSEIIGMKKCSTVSLCRRLGVAEETAREVITYKGEKWVVVPENLAYDENAHFLYLRATIEGTEIPLGFYRQVGIYTGTSLKSGVTSTGVAPGDIKAKGTLQFYENRQPQNRTASVTTIESFMIEL</sequence>
<dbReference type="InterPro" id="IPR058040">
    <property type="entry name" value="BW3TFN"/>
</dbReference>
<reference evidence="1 2" key="1">
    <citation type="journal article" date="2010" name="J. Bacteriol.">
        <title>Brochothrix thermosphacta bacteriophages feature heterogeneous and highly mosaic genomes and utilize unique prophage insertion sites.</title>
        <authorList>
            <person name="Kilcher S."/>
            <person name="Loessner M.J."/>
            <person name="Klumpp J."/>
        </authorList>
    </citation>
    <scope>NUCLEOTIDE SEQUENCE [LARGE SCALE GENOMIC DNA]</scope>
</reference>
<dbReference type="Pfam" id="PF25691">
    <property type="entry name" value="BW3TFN"/>
    <property type="match status" value="1"/>
</dbReference>
<dbReference type="OrthoDB" id="9869at10239"/>
<dbReference type="EMBL" id="HM242243">
    <property type="protein sequence ID" value="ADJ53141.1"/>
    <property type="molecule type" value="Genomic_DNA"/>
</dbReference>
<protein>
    <submittedName>
        <fullName evidence="1">Gp107</fullName>
    </submittedName>
</protein>
<evidence type="ECO:0000313" key="1">
    <source>
        <dbReference type="EMBL" id="ADJ53141.1"/>
    </source>
</evidence>
<keyword evidence="2" id="KW-1185">Reference proteome</keyword>
<organism evidence="1 2">
    <name type="scientific">Brochothrix phage A9</name>
    <dbReference type="NCBI Taxonomy" id="857312"/>
    <lineage>
        <taxon>Viruses</taxon>
        <taxon>Duplodnaviria</taxon>
        <taxon>Heunggongvirae</taxon>
        <taxon>Uroviricota</taxon>
        <taxon>Caudoviricetes</taxon>
        <taxon>Herelleviridae</taxon>
        <taxon>Klumppvirus</taxon>
        <taxon>Klumppvirus A9</taxon>
    </lineage>
</organism>
<dbReference type="Proteomes" id="UP000000331">
    <property type="component" value="Segment"/>
</dbReference>
<proteinExistence type="predicted"/>